<feature type="region of interest" description="Disordered" evidence="1">
    <location>
        <begin position="27"/>
        <end position="61"/>
    </location>
</feature>
<feature type="chain" id="PRO_5030797956" description="Lipoprotein" evidence="2">
    <location>
        <begin position="28"/>
        <end position="219"/>
    </location>
</feature>
<organism evidence="3 4">
    <name type="scientific">Streptomyces violarus</name>
    <dbReference type="NCBI Taxonomy" id="67380"/>
    <lineage>
        <taxon>Bacteria</taxon>
        <taxon>Bacillati</taxon>
        <taxon>Actinomycetota</taxon>
        <taxon>Actinomycetes</taxon>
        <taxon>Kitasatosporales</taxon>
        <taxon>Streptomycetaceae</taxon>
        <taxon>Streptomyces</taxon>
    </lineage>
</organism>
<dbReference type="PROSITE" id="PS51257">
    <property type="entry name" value="PROKAR_LIPOPROTEIN"/>
    <property type="match status" value="1"/>
</dbReference>
<evidence type="ECO:0008006" key="5">
    <source>
        <dbReference type="Google" id="ProtNLM"/>
    </source>
</evidence>
<keyword evidence="4" id="KW-1185">Reference proteome</keyword>
<proteinExistence type="predicted"/>
<name>A0A7W5F4Y0_9ACTN</name>
<evidence type="ECO:0000256" key="2">
    <source>
        <dbReference type="SAM" id="SignalP"/>
    </source>
</evidence>
<dbReference type="AlphaFoldDB" id="A0A7W5F4Y0"/>
<dbReference type="Proteomes" id="UP000572907">
    <property type="component" value="Unassembled WGS sequence"/>
</dbReference>
<feature type="compositionally biased region" description="Low complexity" evidence="1">
    <location>
        <begin position="44"/>
        <end position="55"/>
    </location>
</feature>
<evidence type="ECO:0000256" key="1">
    <source>
        <dbReference type="SAM" id="MobiDB-lite"/>
    </source>
</evidence>
<sequence length="219" mass="23656">MNRPARLVTAALTASAALLLTACGSGGGDESSSDKIAGADSAEKPSASPSVSASADGIDRPEIKLPSDMKMVFEGRQTGDATKDAVLADNERAESTVWQAMASGDMKKSGMAFYYTDNALVGVYEYAKGAIDKKTSWAGTLRYFDRRVTVFDDKKSAALTYCVDESKADLKNRETNKLQGTKTTPDSYVFYNLGLKKNKDGVWQTWDVTEDRGSQKCQP</sequence>
<dbReference type="RefSeq" id="WP_184598133.1">
    <property type="nucleotide sequence ID" value="NZ_BMUP01000004.1"/>
</dbReference>
<accession>A0A7W5F4Y0</accession>
<feature type="signal peptide" evidence="2">
    <location>
        <begin position="1"/>
        <end position="27"/>
    </location>
</feature>
<evidence type="ECO:0000313" key="3">
    <source>
        <dbReference type="EMBL" id="MBB3080265.1"/>
    </source>
</evidence>
<reference evidence="3 4" key="1">
    <citation type="submission" date="2020-08" db="EMBL/GenBank/DDBJ databases">
        <title>Genomic Encyclopedia of Type Strains, Phase III (KMG-III): the genomes of soil and plant-associated and newly described type strains.</title>
        <authorList>
            <person name="Whitman W."/>
        </authorList>
    </citation>
    <scope>NUCLEOTIDE SEQUENCE [LARGE SCALE GENOMIC DNA]</scope>
    <source>
        <strain evidence="3 4">CECT 3237</strain>
    </source>
</reference>
<evidence type="ECO:0000313" key="4">
    <source>
        <dbReference type="Proteomes" id="UP000572907"/>
    </source>
</evidence>
<comment type="caution">
    <text evidence="3">The sequence shown here is derived from an EMBL/GenBank/DDBJ whole genome shotgun (WGS) entry which is preliminary data.</text>
</comment>
<gene>
    <name evidence="3" type="ORF">FHS41_006807</name>
</gene>
<keyword evidence="2" id="KW-0732">Signal</keyword>
<dbReference type="EMBL" id="JACHXE010000008">
    <property type="protein sequence ID" value="MBB3080265.1"/>
    <property type="molecule type" value="Genomic_DNA"/>
</dbReference>
<protein>
    <recommendedName>
        <fullName evidence="5">Lipoprotein</fullName>
    </recommendedName>
</protein>